<dbReference type="InterPro" id="IPR012223">
    <property type="entry name" value="TEII"/>
</dbReference>
<reference evidence="4" key="1">
    <citation type="journal article" date="2018" name="Microb. Cell Fact.">
        <title>Characterization and heterologous expression of the neoabyssomicin/abyssomicin biosynthetic gene cluster from Streptomyces koyangensis SCSIO 5802.</title>
        <authorList>
            <person name="Tu J."/>
            <person name="Li S."/>
            <person name="Chen J."/>
            <person name="Song Y."/>
            <person name="Fu S."/>
            <person name="Ju J."/>
            <person name="Li Q."/>
        </authorList>
    </citation>
    <scope>NUCLEOTIDE SEQUENCE</scope>
    <source>
        <strain evidence="4">SCSIO 5802</strain>
    </source>
</reference>
<dbReference type="InterPro" id="IPR001031">
    <property type="entry name" value="Thioesterase"/>
</dbReference>
<dbReference type="Pfam" id="PF00975">
    <property type="entry name" value="Thioesterase"/>
    <property type="match status" value="1"/>
</dbReference>
<evidence type="ECO:0000313" key="4">
    <source>
        <dbReference type="EMBL" id="AVI57431.1"/>
    </source>
</evidence>
<dbReference type="EMBL" id="CP049945">
    <property type="protein sequence ID" value="QRF05055.1"/>
    <property type="molecule type" value="Genomic_DNA"/>
</dbReference>
<feature type="domain" description="Thioesterase" evidence="3">
    <location>
        <begin position="30"/>
        <end position="253"/>
    </location>
</feature>
<dbReference type="Proteomes" id="UP000596311">
    <property type="component" value="Chromosome"/>
</dbReference>
<dbReference type="AlphaFoldDB" id="A0A2P1BT46"/>
<sequence>MNHTAAAPHGVPETPPGYLTAPPDPTAGLRLFCFHHAGGTASVYKGWDRALRPSGINVVPIQLPGRERRVREARLTSLAPLLDALDTHLGPHLDAPYALYGHSMGALVAHGLARRRQREGRTLPEALVVGAYQPPHRPPPLAAARGMTDRELTHLLVDIGGMSPVLLEYPEWRESALALIRDDLKVCHGYRHTAGAGLRCPVHAVVGSDDPLVTAGDAQEWAQHAAGRFDVHTVPGGHLFIRDAQDTVLTLLRHTLRGSAAAGDRSGTRAQELL</sequence>
<evidence type="ECO:0000256" key="2">
    <source>
        <dbReference type="SAM" id="MobiDB-lite"/>
    </source>
</evidence>
<dbReference type="PANTHER" id="PTHR11487:SF0">
    <property type="entry name" value="S-ACYL FATTY ACID SYNTHASE THIOESTERASE, MEDIUM CHAIN"/>
    <property type="match status" value="1"/>
</dbReference>
<dbReference type="SUPFAM" id="SSF53474">
    <property type="entry name" value="alpha/beta-Hydrolases"/>
    <property type="match status" value="1"/>
</dbReference>
<comment type="similarity">
    <text evidence="1">Belongs to the thioesterase family.</text>
</comment>
<evidence type="ECO:0000313" key="6">
    <source>
        <dbReference type="Proteomes" id="UP000596311"/>
    </source>
</evidence>
<dbReference type="PANTHER" id="PTHR11487">
    <property type="entry name" value="THIOESTERASE"/>
    <property type="match status" value="1"/>
</dbReference>
<keyword evidence="6" id="KW-1185">Reference proteome</keyword>
<dbReference type="InterPro" id="IPR029058">
    <property type="entry name" value="AB_hydrolase_fold"/>
</dbReference>
<dbReference type="Gene3D" id="3.40.50.1820">
    <property type="entry name" value="alpha/beta hydrolase"/>
    <property type="match status" value="1"/>
</dbReference>
<dbReference type="EMBL" id="MG243704">
    <property type="protein sequence ID" value="AVI57431.1"/>
    <property type="molecule type" value="Genomic_DNA"/>
</dbReference>
<proteinExistence type="inferred from homology"/>
<dbReference type="RefSeq" id="WP_203215852.1">
    <property type="nucleotide sequence ID" value="NZ_CP049945.1"/>
</dbReference>
<evidence type="ECO:0000313" key="5">
    <source>
        <dbReference type="EMBL" id="QRF05055.1"/>
    </source>
</evidence>
<accession>A0A2P1BT46</accession>
<name>A0A2P1BT46_9ACTN</name>
<organism evidence="4">
    <name type="scientific">Streptomyces koyangensis</name>
    <dbReference type="NCBI Taxonomy" id="188770"/>
    <lineage>
        <taxon>Bacteria</taxon>
        <taxon>Bacillati</taxon>
        <taxon>Actinomycetota</taxon>
        <taxon>Actinomycetes</taxon>
        <taxon>Kitasatosporales</taxon>
        <taxon>Streptomycetaceae</taxon>
        <taxon>Streptomyces</taxon>
        <taxon>Streptomyces aurantiacus group</taxon>
    </lineage>
</organism>
<feature type="region of interest" description="Disordered" evidence="2">
    <location>
        <begin position="1"/>
        <end position="22"/>
    </location>
</feature>
<evidence type="ECO:0000256" key="1">
    <source>
        <dbReference type="ARBA" id="ARBA00007169"/>
    </source>
</evidence>
<dbReference type="GO" id="GO:0008610">
    <property type="term" value="P:lipid biosynthetic process"/>
    <property type="evidence" value="ECO:0007669"/>
    <property type="project" value="TreeGrafter"/>
</dbReference>
<protein>
    <submittedName>
        <fullName evidence="4">AbmT</fullName>
    </submittedName>
    <submittedName>
        <fullName evidence="5">Thioesterase</fullName>
    </submittedName>
</protein>
<gene>
    <name evidence="5" type="ORF">G9U55_24770</name>
</gene>
<evidence type="ECO:0000259" key="3">
    <source>
        <dbReference type="Pfam" id="PF00975"/>
    </source>
</evidence>
<reference evidence="5 6" key="2">
    <citation type="submission" date="2020-03" db="EMBL/GenBank/DDBJ databases">
        <title>Genome mining and metabolic profiling illuminate the polycyclic tetramate macrolactams from Streptomyces koyangensis SCSIO 5802.</title>
        <authorList>
            <person name="Ding W."/>
        </authorList>
    </citation>
    <scope>NUCLEOTIDE SEQUENCE [LARGE SCALE GENOMIC DNA]</scope>
    <source>
        <strain evidence="5 6">SCSIO 5802</strain>
    </source>
</reference>